<keyword evidence="2" id="KW-1185">Reference proteome</keyword>
<dbReference type="RefSeq" id="WP_400286515.1">
    <property type="nucleotide sequence ID" value="NZ_JBIYEW010000002.1"/>
</dbReference>
<gene>
    <name evidence="1" type="ORF">ABIA52_000109</name>
</gene>
<accession>A0ABW8N3J1</accession>
<dbReference type="Proteomes" id="UP001620520">
    <property type="component" value="Unassembled WGS sequence"/>
</dbReference>
<protein>
    <recommendedName>
        <fullName evidence="3">Ribbon-helix-helix protein CopG domain-containing protein</fullName>
    </recommendedName>
</protein>
<proteinExistence type="predicted"/>
<reference evidence="1 2" key="1">
    <citation type="submission" date="2024-10" db="EMBL/GenBank/DDBJ databases">
        <title>Novel secondary metabolite-producing bacteria for plant disease control.</title>
        <authorList>
            <person name="Chevrette M."/>
        </authorList>
    </citation>
    <scope>NUCLEOTIDE SEQUENCE [LARGE SCALE GENOMIC DNA]</scope>
    <source>
        <strain evidence="1 2">J30 TE3557</strain>
    </source>
</reference>
<evidence type="ECO:0000313" key="2">
    <source>
        <dbReference type="Proteomes" id="UP001620520"/>
    </source>
</evidence>
<organism evidence="1 2">
    <name type="scientific">Paenarthrobacter histidinolovorans</name>
    <dbReference type="NCBI Taxonomy" id="43664"/>
    <lineage>
        <taxon>Bacteria</taxon>
        <taxon>Bacillati</taxon>
        <taxon>Actinomycetota</taxon>
        <taxon>Actinomycetes</taxon>
        <taxon>Micrococcales</taxon>
        <taxon>Micrococcaceae</taxon>
        <taxon>Paenarthrobacter</taxon>
    </lineage>
</organism>
<evidence type="ECO:0008006" key="3">
    <source>
        <dbReference type="Google" id="ProtNLM"/>
    </source>
</evidence>
<comment type="caution">
    <text evidence="1">The sequence shown here is derived from an EMBL/GenBank/DDBJ whole genome shotgun (WGS) entry which is preliminary data.</text>
</comment>
<sequence length="66" mass="7154">MPMPSKGKRHSVTARLPIADAEKLEAIVKATNDTRGDYIVRLVTAHLATIDLEALKAKQEALPMAS</sequence>
<evidence type="ECO:0000313" key="1">
    <source>
        <dbReference type="EMBL" id="MFK4637220.1"/>
    </source>
</evidence>
<name>A0ABW8N3J1_9MICC</name>
<dbReference type="EMBL" id="JBIYEW010000002">
    <property type="protein sequence ID" value="MFK4637220.1"/>
    <property type="molecule type" value="Genomic_DNA"/>
</dbReference>